<protein>
    <submittedName>
        <fullName evidence="1">Uncharacterized protein</fullName>
    </submittedName>
</protein>
<proteinExistence type="predicted"/>
<sequence length="150" mass="16915">MEEGEEKMQGAVARGDRCWFIVDSKSFVRFGDLSLRCLLEGVEIRCRDEDLMRWSKAWEKGRRKFKLEHRSNRAGSFFFCLVGWSTLAEKLRSLGVIPSVEIRGVVTLSKARSIQKEGAVSRSFAEVVRKDLGVVGDAVCLQPGESEAEE</sequence>
<evidence type="ECO:0000313" key="2">
    <source>
        <dbReference type="Proteomes" id="UP000288805"/>
    </source>
</evidence>
<reference evidence="1 2" key="1">
    <citation type="journal article" date="2018" name="PLoS Genet.">
        <title>Population sequencing reveals clonal diversity and ancestral inbreeding in the grapevine cultivar Chardonnay.</title>
        <authorList>
            <person name="Roach M.J."/>
            <person name="Johnson D.L."/>
            <person name="Bohlmann J."/>
            <person name="van Vuuren H.J."/>
            <person name="Jones S.J."/>
            <person name="Pretorius I.S."/>
            <person name="Schmidt S.A."/>
            <person name="Borneman A.R."/>
        </authorList>
    </citation>
    <scope>NUCLEOTIDE SEQUENCE [LARGE SCALE GENOMIC DNA]</scope>
    <source>
        <strain evidence="2">cv. Chardonnay</strain>
        <tissue evidence="1">Leaf</tissue>
    </source>
</reference>
<dbReference type="Proteomes" id="UP000288805">
    <property type="component" value="Unassembled WGS sequence"/>
</dbReference>
<dbReference type="EMBL" id="QGNW01002188">
    <property type="protein sequence ID" value="RVW23729.1"/>
    <property type="molecule type" value="Genomic_DNA"/>
</dbReference>
<name>A0A438CKM3_VITVI</name>
<dbReference type="AlphaFoldDB" id="A0A438CKM3"/>
<comment type="caution">
    <text evidence="1">The sequence shown here is derived from an EMBL/GenBank/DDBJ whole genome shotgun (WGS) entry which is preliminary data.</text>
</comment>
<organism evidence="1 2">
    <name type="scientific">Vitis vinifera</name>
    <name type="common">Grape</name>
    <dbReference type="NCBI Taxonomy" id="29760"/>
    <lineage>
        <taxon>Eukaryota</taxon>
        <taxon>Viridiplantae</taxon>
        <taxon>Streptophyta</taxon>
        <taxon>Embryophyta</taxon>
        <taxon>Tracheophyta</taxon>
        <taxon>Spermatophyta</taxon>
        <taxon>Magnoliopsida</taxon>
        <taxon>eudicotyledons</taxon>
        <taxon>Gunneridae</taxon>
        <taxon>Pentapetalae</taxon>
        <taxon>rosids</taxon>
        <taxon>Vitales</taxon>
        <taxon>Vitaceae</taxon>
        <taxon>Viteae</taxon>
        <taxon>Vitis</taxon>
    </lineage>
</organism>
<evidence type="ECO:0000313" key="1">
    <source>
        <dbReference type="EMBL" id="RVW23729.1"/>
    </source>
</evidence>
<gene>
    <name evidence="1" type="ORF">CK203_100813</name>
</gene>
<accession>A0A438CKM3</accession>